<keyword evidence="9 14" id="KW-0418">Kinase</keyword>
<dbReference type="SUPFAM" id="SSF52540">
    <property type="entry name" value="P-loop containing nucleoside triphosphate hydrolases"/>
    <property type="match status" value="1"/>
</dbReference>
<dbReference type="InterPro" id="IPR008145">
    <property type="entry name" value="GK/Ca_channel_bsu"/>
</dbReference>
<comment type="subcellular location">
    <subcellularLocation>
        <location evidence="2">Cytoplasm</location>
    </subcellularLocation>
</comment>
<evidence type="ECO:0000313" key="14">
    <source>
        <dbReference type="EMBL" id="EJW91887.1"/>
    </source>
</evidence>
<evidence type="ECO:0000256" key="1">
    <source>
        <dbReference type="ARBA" id="ARBA00003531"/>
    </source>
</evidence>
<evidence type="ECO:0000256" key="12">
    <source>
        <dbReference type="ARBA" id="ARBA00048594"/>
    </source>
</evidence>
<evidence type="ECO:0000259" key="13">
    <source>
        <dbReference type="PROSITE" id="PS50052"/>
    </source>
</evidence>
<evidence type="ECO:0000256" key="5">
    <source>
        <dbReference type="ARBA" id="ARBA00016296"/>
    </source>
</evidence>
<dbReference type="PROSITE" id="PS50052">
    <property type="entry name" value="GUANYLATE_KINASE_2"/>
    <property type="match status" value="1"/>
</dbReference>
<accession>J9FQN3</accession>
<dbReference type="HAMAP" id="MF_00328">
    <property type="entry name" value="Guanylate_kinase"/>
    <property type="match status" value="1"/>
</dbReference>
<evidence type="ECO:0000256" key="4">
    <source>
        <dbReference type="ARBA" id="ARBA00012961"/>
    </source>
</evidence>
<comment type="catalytic activity">
    <reaction evidence="12">
        <text>GMP + ATP = GDP + ADP</text>
        <dbReference type="Rhea" id="RHEA:20780"/>
        <dbReference type="ChEBI" id="CHEBI:30616"/>
        <dbReference type="ChEBI" id="CHEBI:58115"/>
        <dbReference type="ChEBI" id="CHEBI:58189"/>
        <dbReference type="ChEBI" id="CHEBI:456216"/>
        <dbReference type="EC" id="2.7.4.8"/>
    </reaction>
</comment>
<evidence type="ECO:0000256" key="9">
    <source>
        <dbReference type="ARBA" id="ARBA00022777"/>
    </source>
</evidence>
<dbReference type="FunFam" id="3.30.63.10:FF:000005">
    <property type="entry name" value="Guanylate kinase"/>
    <property type="match status" value="1"/>
</dbReference>
<comment type="caution">
    <text evidence="14">The sequence shown here is derived from an EMBL/GenBank/DDBJ whole genome shotgun (WGS) entry which is preliminary data.</text>
</comment>
<gene>
    <name evidence="14" type="ORF">EVA_20009</name>
</gene>
<dbReference type="GO" id="GO:0005829">
    <property type="term" value="C:cytosol"/>
    <property type="evidence" value="ECO:0007669"/>
    <property type="project" value="TreeGrafter"/>
</dbReference>
<dbReference type="PANTHER" id="PTHR23117:SF13">
    <property type="entry name" value="GUANYLATE KINASE"/>
    <property type="match status" value="1"/>
</dbReference>
<sequence>MAYDYIAFNLYALSAFPKKKPHHHLIPNLPIAPMKVIIFSAPSGSGKSTIINYLMKQGLNLHFSISATSRPPRGTEQNGVEYFFLTPEEFRQQIDAGNFLEYQEVYADHFYGTLKSQVDNQLNQGENVVCDVDVIGGCNIKKHYGDRALSVFIQPPSIEVLRQRLENRGTDAPEVIADRIARAEFELSFAPQFDAVVVNDDLATAQEEAYRIIKDFLEK</sequence>
<dbReference type="AlphaFoldDB" id="J9FQN3"/>
<protein>
    <recommendedName>
        <fullName evidence="5">Guanylate kinase</fullName>
        <ecNumber evidence="4">2.7.4.8</ecNumber>
    </recommendedName>
    <alternativeName>
        <fullName evidence="11">GMP kinase</fullName>
    </alternativeName>
</protein>
<evidence type="ECO:0000256" key="10">
    <source>
        <dbReference type="ARBA" id="ARBA00022840"/>
    </source>
</evidence>
<dbReference type="CDD" id="cd00071">
    <property type="entry name" value="GMPK"/>
    <property type="match status" value="1"/>
</dbReference>
<name>J9FQN3_9ZZZZ</name>
<dbReference type="InterPro" id="IPR017665">
    <property type="entry name" value="Guanylate_kinase"/>
</dbReference>
<proteinExistence type="inferred from homology"/>
<dbReference type="PROSITE" id="PS00856">
    <property type="entry name" value="GUANYLATE_KINASE_1"/>
    <property type="match status" value="1"/>
</dbReference>
<keyword evidence="8" id="KW-0547">Nucleotide-binding</keyword>
<dbReference type="SMART" id="SM00072">
    <property type="entry name" value="GuKc"/>
    <property type="match status" value="1"/>
</dbReference>
<evidence type="ECO:0000256" key="7">
    <source>
        <dbReference type="ARBA" id="ARBA00022679"/>
    </source>
</evidence>
<keyword evidence="7 14" id="KW-0808">Transferase</keyword>
<dbReference type="GO" id="GO:0005524">
    <property type="term" value="F:ATP binding"/>
    <property type="evidence" value="ECO:0007669"/>
    <property type="project" value="UniProtKB-KW"/>
</dbReference>
<dbReference type="Gene3D" id="3.40.50.300">
    <property type="entry name" value="P-loop containing nucleotide triphosphate hydrolases"/>
    <property type="match status" value="1"/>
</dbReference>
<dbReference type="InterPro" id="IPR027417">
    <property type="entry name" value="P-loop_NTPase"/>
</dbReference>
<organism evidence="14">
    <name type="scientific">gut metagenome</name>
    <dbReference type="NCBI Taxonomy" id="749906"/>
    <lineage>
        <taxon>unclassified sequences</taxon>
        <taxon>metagenomes</taxon>
        <taxon>organismal metagenomes</taxon>
    </lineage>
</organism>
<dbReference type="PANTHER" id="PTHR23117">
    <property type="entry name" value="GUANYLATE KINASE-RELATED"/>
    <property type="match status" value="1"/>
</dbReference>
<keyword evidence="6" id="KW-0963">Cytoplasm</keyword>
<evidence type="ECO:0000256" key="6">
    <source>
        <dbReference type="ARBA" id="ARBA00022490"/>
    </source>
</evidence>
<evidence type="ECO:0000256" key="11">
    <source>
        <dbReference type="ARBA" id="ARBA00030128"/>
    </source>
</evidence>
<reference evidence="14" key="1">
    <citation type="journal article" date="2012" name="PLoS ONE">
        <title>Gene sets for utilization of primary and secondary nutrition supplies in the distal gut of endangered iberian lynx.</title>
        <authorList>
            <person name="Alcaide M."/>
            <person name="Messina E."/>
            <person name="Richter M."/>
            <person name="Bargiela R."/>
            <person name="Peplies J."/>
            <person name="Huws S.A."/>
            <person name="Newbold C.J."/>
            <person name="Golyshin P.N."/>
            <person name="Simon M.A."/>
            <person name="Lopez G."/>
            <person name="Yakimov M.M."/>
            <person name="Ferrer M."/>
        </authorList>
    </citation>
    <scope>NUCLEOTIDE SEQUENCE</scope>
</reference>
<dbReference type="EMBL" id="AMCI01007885">
    <property type="protein sequence ID" value="EJW91887.1"/>
    <property type="molecule type" value="Genomic_DNA"/>
</dbReference>
<evidence type="ECO:0000256" key="8">
    <source>
        <dbReference type="ARBA" id="ARBA00022741"/>
    </source>
</evidence>
<dbReference type="GO" id="GO:0004385">
    <property type="term" value="F:GMP kinase activity"/>
    <property type="evidence" value="ECO:0007669"/>
    <property type="project" value="UniProtKB-EC"/>
</dbReference>
<keyword evidence="10" id="KW-0067">ATP-binding</keyword>
<dbReference type="Pfam" id="PF00625">
    <property type="entry name" value="Guanylate_kin"/>
    <property type="match status" value="1"/>
</dbReference>
<feature type="domain" description="Guanylate kinase-like" evidence="13">
    <location>
        <begin position="34"/>
        <end position="218"/>
    </location>
</feature>
<dbReference type="InterPro" id="IPR008144">
    <property type="entry name" value="Guanylate_kin-like_dom"/>
</dbReference>
<evidence type="ECO:0000256" key="3">
    <source>
        <dbReference type="ARBA" id="ARBA00005790"/>
    </source>
</evidence>
<dbReference type="Gene3D" id="3.30.63.10">
    <property type="entry name" value="Guanylate Kinase phosphate binding domain"/>
    <property type="match status" value="1"/>
</dbReference>
<evidence type="ECO:0000256" key="2">
    <source>
        <dbReference type="ARBA" id="ARBA00004496"/>
    </source>
</evidence>
<dbReference type="EC" id="2.7.4.8" evidence="4"/>
<dbReference type="NCBIfam" id="TIGR03263">
    <property type="entry name" value="guanyl_kin"/>
    <property type="match status" value="1"/>
</dbReference>
<comment type="similarity">
    <text evidence="3">Belongs to the guanylate kinase family.</text>
</comment>
<comment type="function">
    <text evidence="1">Essential for recycling GMP and indirectly, cGMP.</text>
</comment>
<dbReference type="InterPro" id="IPR020590">
    <property type="entry name" value="Guanylate_kinase_CS"/>
</dbReference>